<dbReference type="GO" id="GO:0005509">
    <property type="term" value="F:calcium ion binding"/>
    <property type="evidence" value="ECO:0007669"/>
    <property type="project" value="InterPro"/>
</dbReference>
<evidence type="ECO:0000256" key="3">
    <source>
        <dbReference type="ARBA" id="ARBA00022837"/>
    </source>
</evidence>
<protein>
    <recommendedName>
        <fullName evidence="5">EF-hand domain-containing protein</fullName>
    </recommendedName>
</protein>
<dbReference type="InterPro" id="IPR002048">
    <property type="entry name" value="EF_hand_dom"/>
</dbReference>
<feature type="domain" description="EF-hand" evidence="5">
    <location>
        <begin position="99"/>
        <end position="134"/>
    </location>
</feature>
<evidence type="ECO:0000313" key="7">
    <source>
        <dbReference type="Proteomes" id="UP000001307"/>
    </source>
</evidence>
<evidence type="ECO:0000256" key="1">
    <source>
        <dbReference type="ARBA" id="ARBA00022723"/>
    </source>
</evidence>
<keyword evidence="7" id="KW-1185">Reference proteome</keyword>
<feature type="domain" description="EF-hand" evidence="5">
    <location>
        <begin position="28"/>
        <end position="63"/>
    </location>
</feature>
<dbReference type="InterPro" id="IPR050403">
    <property type="entry name" value="Myosin_RLC"/>
</dbReference>
<evidence type="ECO:0000256" key="2">
    <source>
        <dbReference type="ARBA" id="ARBA00022737"/>
    </source>
</evidence>
<keyword evidence="3" id="KW-0106">Calcium</keyword>
<dbReference type="InParanoid" id="E4WXF6"/>
<dbReference type="Gene3D" id="1.10.238.10">
    <property type="entry name" value="EF-hand"/>
    <property type="match status" value="2"/>
</dbReference>
<dbReference type="EMBL" id="FN653018">
    <property type="protein sequence ID" value="CBY22048.1"/>
    <property type="molecule type" value="Genomic_DNA"/>
</dbReference>
<keyword evidence="2" id="KW-0677">Repeat</keyword>
<gene>
    <name evidence="6" type="ORF">GSOID_T00011590001</name>
</gene>
<dbReference type="PROSITE" id="PS00018">
    <property type="entry name" value="EF_HAND_1"/>
    <property type="match status" value="1"/>
</dbReference>
<name>E4WXF6_OIKDI</name>
<dbReference type="PROSITE" id="PS50222">
    <property type="entry name" value="EF_HAND_2"/>
    <property type="match status" value="2"/>
</dbReference>
<evidence type="ECO:0000313" key="6">
    <source>
        <dbReference type="EMBL" id="CBY22048.1"/>
    </source>
</evidence>
<dbReference type="InterPro" id="IPR011992">
    <property type="entry name" value="EF-hand-dom_pair"/>
</dbReference>
<dbReference type="Pfam" id="PF13405">
    <property type="entry name" value="EF-hand_6"/>
    <property type="match status" value="1"/>
</dbReference>
<dbReference type="SUPFAM" id="SSF47473">
    <property type="entry name" value="EF-hand"/>
    <property type="match status" value="1"/>
</dbReference>
<dbReference type="AlphaFoldDB" id="E4WXF6"/>
<dbReference type="InterPro" id="IPR018247">
    <property type="entry name" value="EF_Hand_1_Ca_BS"/>
</dbReference>
<dbReference type="SMART" id="SM00054">
    <property type="entry name" value="EFh"/>
    <property type="match status" value="2"/>
</dbReference>
<dbReference type="OrthoDB" id="429467at2759"/>
<organism evidence="6">
    <name type="scientific">Oikopleura dioica</name>
    <name type="common">Tunicate</name>
    <dbReference type="NCBI Taxonomy" id="34765"/>
    <lineage>
        <taxon>Eukaryota</taxon>
        <taxon>Metazoa</taxon>
        <taxon>Chordata</taxon>
        <taxon>Tunicata</taxon>
        <taxon>Appendicularia</taxon>
        <taxon>Copelata</taxon>
        <taxon>Oikopleuridae</taxon>
        <taxon>Oikopleura</taxon>
    </lineage>
</organism>
<feature type="region of interest" description="Disordered" evidence="4">
    <location>
        <begin position="1"/>
        <end position="20"/>
    </location>
</feature>
<reference evidence="6" key="1">
    <citation type="journal article" date="2010" name="Science">
        <title>Plasticity of animal genome architecture unmasked by rapid evolution of a pelagic tunicate.</title>
        <authorList>
            <person name="Denoeud F."/>
            <person name="Henriet S."/>
            <person name="Mungpakdee S."/>
            <person name="Aury J.M."/>
            <person name="Da Silva C."/>
            <person name="Brinkmann H."/>
            <person name="Mikhaleva J."/>
            <person name="Olsen L.C."/>
            <person name="Jubin C."/>
            <person name="Canestro C."/>
            <person name="Bouquet J.M."/>
            <person name="Danks G."/>
            <person name="Poulain J."/>
            <person name="Campsteijn C."/>
            <person name="Adamski M."/>
            <person name="Cross I."/>
            <person name="Yadetie F."/>
            <person name="Muffato M."/>
            <person name="Louis A."/>
            <person name="Butcher S."/>
            <person name="Tsagkogeorga G."/>
            <person name="Konrad A."/>
            <person name="Singh S."/>
            <person name="Jensen M.F."/>
            <person name="Cong E.H."/>
            <person name="Eikeseth-Otteraa H."/>
            <person name="Noel B."/>
            <person name="Anthouard V."/>
            <person name="Porcel B.M."/>
            <person name="Kachouri-Lafond R."/>
            <person name="Nishino A."/>
            <person name="Ugolini M."/>
            <person name="Chourrout P."/>
            <person name="Nishida H."/>
            <person name="Aasland R."/>
            <person name="Huzurbazar S."/>
            <person name="Westhof E."/>
            <person name="Delsuc F."/>
            <person name="Lehrach H."/>
            <person name="Reinhardt R."/>
            <person name="Weissenbach J."/>
            <person name="Roy S.W."/>
            <person name="Artiguenave F."/>
            <person name="Postlethwait J.H."/>
            <person name="Manak J.R."/>
            <person name="Thompson E.M."/>
            <person name="Jaillon O."/>
            <person name="Du Pasquier L."/>
            <person name="Boudinot P."/>
            <person name="Liberles D.A."/>
            <person name="Volff J.N."/>
            <person name="Philippe H."/>
            <person name="Lenhard B."/>
            <person name="Roest Crollius H."/>
            <person name="Wincker P."/>
            <person name="Chourrout D."/>
        </authorList>
    </citation>
    <scope>NUCLEOTIDE SEQUENCE [LARGE SCALE GENOMIC DNA]</scope>
</reference>
<proteinExistence type="predicted"/>
<evidence type="ECO:0000259" key="5">
    <source>
        <dbReference type="PROSITE" id="PS50222"/>
    </source>
</evidence>
<dbReference type="PANTHER" id="PTHR23049">
    <property type="entry name" value="MYOSIN REGULATORY LIGHT CHAIN 2"/>
    <property type="match status" value="1"/>
</dbReference>
<sequence length="171" mass="19125">MAKGKQGTKGQKKKAKSSSNVFSMFEQQQIQEFKEAFGMIDANRDGFIDKEDLRSTYASLGIRDIDTKKVEAMMEEANAQSINFTAFLNMLADKLHGTDPEDVIVSAFKLFDPDGKGVISKQKLDEVLTHTGERFTAKELESVYSFTTPDADGMVDYKALCYVITHGQEEE</sequence>
<dbReference type="Pfam" id="PF13833">
    <property type="entry name" value="EF-hand_8"/>
    <property type="match status" value="1"/>
</dbReference>
<accession>E4WXF6</accession>
<dbReference type="FunFam" id="1.10.238.10:FF:000007">
    <property type="entry name" value="Putative myosin regulatory light chain sqh"/>
    <property type="match status" value="1"/>
</dbReference>
<evidence type="ECO:0000256" key="4">
    <source>
        <dbReference type="SAM" id="MobiDB-lite"/>
    </source>
</evidence>
<keyword evidence="1" id="KW-0479">Metal-binding</keyword>
<dbReference type="Proteomes" id="UP000001307">
    <property type="component" value="Unassembled WGS sequence"/>
</dbReference>